<keyword evidence="1" id="KW-0862">Zinc</keyword>
<evidence type="ECO:0000259" key="3">
    <source>
        <dbReference type="PROSITE" id="PS50158"/>
    </source>
</evidence>
<keyword evidence="1" id="KW-0863">Zinc-finger</keyword>
<dbReference type="Proteomes" id="UP000481153">
    <property type="component" value="Unassembled WGS sequence"/>
</dbReference>
<dbReference type="SUPFAM" id="SSF57756">
    <property type="entry name" value="Retrovirus zinc finger-like domains"/>
    <property type="match status" value="1"/>
</dbReference>
<feature type="domain" description="CCHC-type" evidence="3">
    <location>
        <begin position="247"/>
        <end position="261"/>
    </location>
</feature>
<feature type="region of interest" description="Disordered" evidence="2">
    <location>
        <begin position="47"/>
        <end position="73"/>
    </location>
</feature>
<evidence type="ECO:0000256" key="2">
    <source>
        <dbReference type="SAM" id="MobiDB-lite"/>
    </source>
</evidence>
<dbReference type="Gene3D" id="4.10.60.10">
    <property type="entry name" value="Zinc finger, CCHC-type"/>
    <property type="match status" value="1"/>
</dbReference>
<reference evidence="4 5" key="1">
    <citation type="submission" date="2019-07" db="EMBL/GenBank/DDBJ databases">
        <title>Genomics analysis of Aphanomyces spp. identifies a new class of oomycete effector associated with host adaptation.</title>
        <authorList>
            <person name="Gaulin E."/>
        </authorList>
    </citation>
    <scope>NUCLEOTIDE SEQUENCE [LARGE SCALE GENOMIC DNA]</scope>
    <source>
        <strain evidence="4 5">ATCC 201684</strain>
    </source>
</reference>
<proteinExistence type="predicted"/>
<dbReference type="Pfam" id="PF22936">
    <property type="entry name" value="Pol_BBD"/>
    <property type="match status" value="1"/>
</dbReference>
<dbReference type="PROSITE" id="PS50158">
    <property type="entry name" value="ZF_CCHC"/>
    <property type="match status" value="1"/>
</dbReference>
<keyword evidence="1" id="KW-0479">Metal-binding</keyword>
<evidence type="ECO:0000313" key="4">
    <source>
        <dbReference type="EMBL" id="KAF0739235.1"/>
    </source>
</evidence>
<comment type="caution">
    <text evidence="4">The sequence shown here is derived from an EMBL/GenBank/DDBJ whole genome shotgun (WGS) entry which is preliminary data.</text>
</comment>
<evidence type="ECO:0000256" key="1">
    <source>
        <dbReference type="PROSITE-ProRule" id="PRU00047"/>
    </source>
</evidence>
<evidence type="ECO:0000313" key="5">
    <source>
        <dbReference type="Proteomes" id="UP000481153"/>
    </source>
</evidence>
<dbReference type="VEuPathDB" id="FungiDB:AeMF1_007561"/>
<dbReference type="GO" id="GO:0008270">
    <property type="term" value="F:zinc ion binding"/>
    <property type="evidence" value="ECO:0007669"/>
    <property type="project" value="UniProtKB-KW"/>
</dbReference>
<dbReference type="InterPro" id="IPR054722">
    <property type="entry name" value="PolX-like_BBD"/>
</dbReference>
<accession>A0A6G0XGP3</accession>
<name>A0A6G0XGP3_9STRA</name>
<protein>
    <recommendedName>
        <fullName evidence="3">CCHC-type domain-containing protein</fullName>
    </recommendedName>
</protein>
<dbReference type="EMBL" id="VJMJ01000066">
    <property type="protein sequence ID" value="KAF0739235.1"/>
    <property type="molecule type" value="Genomic_DNA"/>
</dbReference>
<gene>
    <name evidence="4" type="ORF">Ae201684_005154</name>
</gene>
<dbReference type="InterPro" id="IPR036875">
    <property type="entry name" value="Znf_CCHC_sf"/>
</dbReference>
<dbReference type="AlphaFoldDB" id="A0A6G0XGP3"/>
<keyword evidence="5" id="KW-1185">Reference proteome</keyword>
<dbReference type="Pfam" id="PF14223">
    <property type="entry name" value="Retrotran_gag_2"/>
    <property type="match status" value="1"/>
</dbReference>
<dbReference type="GO" id="GO:0003676">
    <property type="term" value="F:nucleic acid binding"/>
    <property type="evidence" value="ECO:0007669"/>
    <property type="project" value="InterPro"/>
</dbReference>
<organism evidence="4 5">
    <name type="scientific">Aphanomyces euteiches</name>
    <dbReference type="NCBI Taxonomy" id="100861"/>
    <lineage>
        <taxon>Eukaryota</taxon>
        <taxon>Sar</taxon>
        <taxon>Stramenopiles</taxon>
        <taxon>Oomycota</taxon>
        <taxon>Saprolegniomycetes</taxon>
        <taxon>Saprolegniales</taxon>
        <taxon>Verrucalvaceae</taxon>
        <taxon>Aphanomyces</taxon>
    </lineage>
</organism>
<dbReference type="InterPro" id="IPR001878">
    <property type="entry name" value="Znf_CCHC"/>
</dbReference>
<sequence length="515" mass="56753">MSPTAMSQKTPIMLLDEGNWNQWRTYLRGRLLSKGLWYLVEPAFKTPKSKPSHFRTPARDYDTADSEQTTTPESIANDGLALGILIQCISPSQFQYIEEAGTVADAYTALANHHEPKTEVDRLATLSDFYGMNWNKKQESLPQFLERYEIVLRRLRESGDAITNSTTVNRLLQLMPWELRHVTHQVTASKSFNADFSRVRALLETEYKAAVTSGALIAPRGASNDDRALNALHGNGRRDKQPKKGECHWCGKKGHWQPDCPAKAAGRPRKSKPYQANMKRETTSNQALDQDTGTFTVTIDGSGDDMALHVDTKAMRIIVDSGASSHMTGDASLLTDVVDCSHTVVVANGERARATKMGTMRVATSHGTTLMLTKVLLVEGMPHTLLSVAAIMRKNSRCRLTFNDSTCSIEHQGVALATGRLDATHKVFILELAPTMDHANVAAKTHNTPMTKSELWHHRAGHLPIAAINRCGALGLGTPDNLATPTTKCEFCVQAKMSKVPTPKTHARSFRPGEC</sequence>